<reference evidence="8" key="1">
    <citation type="submission" date="2018-04" db="EMBL/GenBank/DDBJ databases">
        <authorList>
            <person name="Watanabe M."/>
            <person name="Kojima H."/>
        </authorList>
    </citation>
    <scope>NUCLEOTIDE SEQUENCE [LARGE SCALE GENOMIC DNA]</scope>
    <source>
        <strain evidence="8">Dysh456</strain>
    </source>
</reference>
<organism evidence="7 8">
    <name type="scientific">Aerosticca soli</name>
    <dbReference type="NCBI Taxonomy" id="2010829"/>
    <lineage>
        <taxon>Bacteria</taxon>
        <taxon>Pseudomonadati</taxon>
        <taxon>Pseudomonadota</taxon>
        <taxon>Gammaproteobacteria</taxon>
        <taxon>Lysobacterales</taxon>
        <taxon>Rhodanobacteraceae</taxon>
        <taxon>Aerosticca</taxon>
    </lineage>
</organism>
<evidence type="ECO:0000256" key="2">
    <source>
        <dbReference type="ARBA" id="ARBA00022723"/>
    </source>
</evidence>
<dbReference type="Proteomes" id="UP000270530">
    <property type="component" value="Chromosome"/>
</dbReference>
<dbReference type="PROSITE" id="PS51007">
    <property type="entry name" value="CYTC"/>
    <property type="match status" value="1"/>
</dbReference>
<evidence type="ECO:0000313" key="7">
    <source>
        <dbReference type="EMBL" id="BBD79452.1"/>
    </source>
</evidence>
<gene>
    <name evidence="7" type="ORF">ALSL_0786</name>
</gene>
<sequence>MIQPRRNIGLLAIAMLLAGLPARLPADNAGLMRPVDLADTHDGKTIYHAICQGCHMPDGQGAVGAGRYPALAGNPKLISAPYVAAVVLYGRHNMPAFAPKAQEDSENRFLRGTTLSDAQIAEVVDYVRSRFGPHDGQTLSTADVAALHVSL</sequence>
<protein>
    <submittedName>
        <fullName evidence="7">Cytochrome C6</fullName>
    </submittedName>
</protein>
<evidence type="ECO:0000256" key="5">
    <source>
        <dbReference type="SAM" id="SignalP"/>
    </source>
</evidence>
<evidence type="ECO:0000313" key="8">
    <source>
        <dbReference type="Proteomes" id="UP000270530"/>
    </source>
</evidence>
<dbReference type="InterPro" id="IPR036909">
    <property type="entry name" value="Cyt_c-like_dom_sf"/>
</dbReference>
<dbReference type="RefSeq" id="WP_126536607.1">
    <property type="nucleotide sequence ID" value="NZ_AP018560.1"/>
</dbReference>
<keyword evidence="2 4" id="KW-0479">Metal-binding</keyword>
<dbReference type="KEGG" id="rbd:ALSL_0786"/>
<evidence type="ECO:0000259" key="6">
    <source>
        <dbReference type="PROSITE" id="PS51007"/>
    </source>
</evidence>
<keyword evidence="5" id="KW-0732">Signal</keyword>
<feature type="domain" description="Cytochrome c" evidence="6">
    <location>
        <begin position="38"/>
        <end position="131"/>
    </location>
</feature>
<dbReference type="InterPro" id="IPR051459">
    <property type="entry name" value="Cytochrome_c-type_DH"/>
</dbReference>
<dbReference type="Gene3D" id="1.10.760.10">
    <property type="entry name" value="Cytochrome c-like domain"/>
    <property type="match status" value="1"/>
</dbReference>
<name>A0A2Z6E3A2_9GAMM</name>
<dbReference type="GO" id="GO:0009055">
    <property type="term" value="F:electron transfer activity"/>
    <property type="evidence" value="ECO:0007669"/>
    <property type="project" value="InterPro"/>
</dbReference>
<dbReference type="GO" id="GO:0046872">
    <property type="term" value="F:metal ion binding"/>
    <property type="evidence" value="ECO:0007669"/>
    <property type="project" value="UniProtKB-KW"/>
</dbReference>
<dbReference type="PANTHER" id="PTHR35008:SF9">
    <property type="entry name" value="CYTOCHROME C DOMAIN-CONTAINING PROTEIN"/>
    <property type="match status" value="1"/>
</dbReference>
<dbReference type="InterPro" id="IPR009056">
    <property type="entry name" value="Cyt_c-like_dom"/>
</dbReference>
<dbReference type="SUPFAM" id="SSF46626">
    <property type="entry name" value="Cytochrome c"/>
    <property type="match status" value="1"/>
</dbReference>
<dbReference type="GO" id="GO:0020037">
    <property type="term" value="F:heme binding"/>
    <property type="evidence" value="ECO:0007669"/>
    <property type="project" value="InterPro"/>
</dbReference>
<evidence type="ECO:0000256" key="3">
    <source>
        <dbReference type="ARBA" id="ARBA00023004"/>
    </source>
</evidence>
<keyword evidence="8" id="KW-1185">Reference proteome</keyword>
<accession>A0A2Z6E3A2</accession>
<keyword evidence="1 4" id="KW-0349">Heme</keyword>
<keyword evidence="3 4" id="KW-0408">Iron</keyword>
<reference evidence="8" key="2">
    <citation type="submission" date="2018-06" db="EMBL/GenBank/DDBJ databases">
        <title>Genome sequence of Rhodanobacteraceae bacterium strain Dysh456.</title>
        <authorList>
            <person name="Fukui M."/>
        </authorList>
    </citation>
    <scope>NUCLEOTIDE SEQUENCE [LARGE SCALE GENOMIC DNA]</scope>
    <source>
        <strain evidence="8">Dysh456</strain>
    </source>
</reference>
<evidence type="ECO:0000256" key="1">
    <source>
        <dbReference type="ARBA" id="ARBA00022617"/>
    </source>
</evidence>
<dbReference type="PANTHER" id="PTHR35008">
    <property type="entry name" value="BLL4482 PROTEIN-RELATED"/>
    <property type="match status" value="1"/>
</dbReference>
<dbReference type="AlphaFoldDB" id="A0A2Z6E3A2"/>
<dbReference type="OrthoDB" id="5523448at2"/>
<feature type="signal peptide" evidence="5">
    <location>
        <begin position="1"/>
        <end position="26"/>
    </location>
</feature>
<feature type="chain" id="PRO_5016233692" evidence="5">
    <location>
        <begin position="27"/>
        <end position="151"/>
    </location>
</feature>
<evidence type="ECO:0000256" key="4">
    <source>
        <dbReference type="PROSITE-ProRule" id="PRU00433"/>
    </source>
</evidence>
<dbReference type="EMBL" id="AP018560">
    <property type="protein sequence ID" value="BBD79452.1"/>
    <property type="molecule type" value="Genomic_DNA"/>
</dbReference>
<proteinExistence type="predicted"/>
<dbReference type="Pfam" id="PF00034">
    <property type="entry name" value="Cytochrom_C"/>
    <property type="match status" value="1"/>
</dbReference>